<evidence type="ECO:0000259" key="2">
    <source>
        <dbReference type="SMART" id="SM00831"/>
    </source>
</evidence>
<protein>
    <recommendedName>
        <fullName evidence="2">Cation-transporting P-type ATPase N-terminal domain-containing protein</fullName>
    </recommendedName>
</protein>
<dbReference type="InterPro" id="IPR023298">
    <property type="entry name" value="ATPase_P-typ_TM_dom_sf"/>
</dbReference>
<evidence type="ECO:0000256" key="1">
    <source>
        <dbReference type="SAM" id="Phobius"/>
    </source>
</evidence>
<dbReference type="Pfam" id="PF00122">
    <property type="entry name" value="E1-E2_ATPase"/>
    <property type="match status" value="1"/>
</dbReference>
<dbReference type="Gene3D" id="1.20.1110.10">
    <property type="entry name" value="Calcium-transporting ATPase, transmembrane domain"/>
    <property type="match status" value="1"/>
</dbReference>
<dbReference type="SMART" id="SM00831">
    <property type="entry name" value="Cation_ATPase_N"/>
    <property type="match status" value="1"/>
</dbReference>
<dbReference type="InterPro" id="IPR008250">
    <property type="entry name" value="ATPase_P-typ_transduc_dom_A_sf"/>
</dbReference>
<feature type="transmembrane region" description="Helical" evidence="1">
    <location>
        <begin position="87"/>
        <end position="103"/>
    </location>
</feature>
<dbReference type="PANTHER" id="PTHR42861">
    <property type="entry name" value="CALCIUM-TRANSPORTING ATPASE"/>
    <property type="match status" value="1"/>
</dbReference>
<reference evidence="3 4" key="1">
    <citation type="submission" date="2024-06" db="EMBL/GenBank/DDBJ databases">
        <title>Genomic Encyclopedia of Type Strains, Phase IV (KMG-IV): sequencing the most valuable type-strain genomes for metagenomic binning, comparative biology and taxonomic classification.</title>
        <authorList>
            <person name="Goeker M."/>
        </authorList>
    </citation>
    <scope>NUCLEOTIDE SEQUENCE [LARGE SCALE GENOMIC DNA]</scope>
    <source>
        <strain evidence="3 4">DSM 105042</strain>
    </source>
</reference>
<evidence type="ECO:0000313" key="4">
    <source>
        <dbReference type="Proteomes" id="UP001549031"/>
    </source>
</evidence>
<keyword evidence="1" id="KW-0472">Membrane</keyword>
<accession>A0ABV2H0I8</accession>
<dbReference type="EMBL" id="JBEPLJ010000001">
    <property type="protein sequence ID" value="MET3584051.1"/>
    <property type="molecule type" value="Genomic_DNA"/>
</dbReference>
<feature type="transmembrane region" description="Helical" evidence="1">
    <location>
        <begin position="63"/>
        <end position="81"/>
    </location>
</feature>
<keyword evidence="4" id="KW-1185">Reference proteome</keyword>
<keyword evidence="1" id="KW-1133">Transmembrane helix</keyword>
<dbReference type="RefSeq" id="WP_247242099.1">
    <property type="nucleotide sequence ID" value="NZ_JALJRA010000001.1"/>
</dbReference>
<dbReference type="SUPFAM" id="SSF81653">
    <property type="entry name" value="Calcium ATPase, transduction domain A"/>
    <property type="match status" value="1"/>
</dbReference>
<feature type="domain" description="Cation-transporting P-type ATPase N-terminal" evidence="2">
    <location>
        <begin position="10"/>
        <end position="83"/>
    </location>
</feature>
<gene>
    <name evidence="3" type="ORF">ABID21_000143</name>
</gene>
<dbReference type="SUPFAM" id="SSF81665">
    <property type="entry name" value="Calcium ATPase, transmembrane domain M"/>
    <property type="match status" value="1"/>
</dbReference>
<name>A0ABV2H0I8_9HYPH</name>
<organism evidence="3 4">
    <name type="scientific">Pseudorhizobium tarimense</name>
    <dbReference type="NCBI Taxonomy" id="1079109"/>
    <lineage>
        <taxon>Bacteria</taxon>
        <taxon>Pseudomonadati</taxon>
        <taxon>Pseudomonadota</taxon>
        <taxon>Alphaproteobacteria</taxon>
        <taxon>Hyphomicrobiales</taxon>
        <taxon>Rhizobiaceae</taxon>
        <taxon>Rhizobium/Agrobacterium group</taxon>
        <taxon>Pseudorhizobium</taxon>
    </lineage>
</organism>
<evidence type="ECO:0000313" key="3">
    <source>
        <dbReference type="EMBL" id="MET3584051.1"/>
    </source>
</evidence>
<proteinExistence type="predicted"/>
<sequence length="204" mass="22029">MTVNLADLPNLHARPPEDRFTALASGPQGLTDSEAKQRLAAYIPNQLPTAAGPGPLRRSLLQFHNVLIYVLVAAAGVTWALQHWVDTGVILAVVLANAVIGFIQEGKAEAAMTAICNMLAPRAAVLRDGRRTTVEGADLAPGDIVLLEAGDKGRRTCASSMRTGLRHRRRSSQGNPCRSESAFPPWLRMRRSATATRCCGRARW</sequence>
<comment type="caution">
    <text evidence="3">The sequence shown here is derived from an EMBL/GenBank/DDBJ whole genome shotgun (WGS) entry which is preliminary data.</text>
</comment>
<dbReference type="InterPro" id="IPR004014">
    <property type="entry name" value="ATPase_P-typ_cation-transptr_N"/>
</dbReference>
<keyword evidence="1" id="KW-0812">Transmembrane</keyword>
<dbReference type="Pfam" id="PF00690">
    <property type="entry name" value="Cation_ATPase_N"/>
    <property type="match status" value="1"/>
</dbReference>
<dbReference type="InterPro" id="IPR059000">
    <property type="entry name" value="ATPase_P-type_domA"/>
</dbReference>
<dbReference type="Gene3D" id="2.70.150.10">
    <property type="entry name" value="Calcium-transporting ATPase, cytoplasmic transduction domain A"/>
    <property type="match status" value="1"/>
</dbReference>
<dbReference type="Proteomes" id="UP001549031">
    <property type="component" value="Unassembled WGS sequence"/>
</dbReference>